<comment type="PTM">
    <text evidence="8">Binds 2 heme groups per subunit.</text>
</comment>
<proteinExistence type="predicted"/>
<keyword evidence="2 8" id="KW-0349">Heme</keyword>
<comment type="subcellular location">
    <subcellularLocation>
        <location evidence="1">Periplasm</location>
    </subcellularLocation>
</comment>
<feature type="signal peptide" evidence="10">
    <location>
        <begin position="1"/>
        <end position="23"/>
    </location>
</feature>
<dbReference type="InterPro" id="IPR009056">
    <property type="entry name" value="Cyt_c-like_dom"/>
</dbReference>
<dbReference type="InterPro" id="IPR036909">
    <property type="entry name" value="Cyt_c-like_dom_sf"/>
</dbReference>
<keyword evidence="3 9" id="KW-0479">Metal-binding</keyword>
<evidence type="ECO:0000256" key="6">
    <source>
        <dbReference type="ARBA" id="ARBA00023002"/>
    </source>
</evidence>
<dbReference type="GO" id="GO:0004130">
    <property type="term" value="F:cytochrome-c peroxidase activity"/>
    <property type="evidence" value="ECO:0007669"/>
    <property type="project" value="TreeGrafter"/>
</dbReference>
<protein>
    <recommendedName>
        <fullName evidence="11">Cytochrome c domain-containing protein</fullName>
    </recommendedName>
</protein>
<dbReference type="GO" id="GO:0042597">
    <property type="term" value="C:periplasmic space"/>
    <property type="evidence" value="ECO:0007669"/>
    <property type="project" value="UniProtKB-SubCell"/>
</dbReference>
<organism evidence="12 13">
    <name type="scientific">Methylobacterium variabile</name>
    <dbReference type="NCBI Taxonomy" id="298794"/>
    <lineage>
        <taxon>Bacteria</taxon>
        <taxon>Pseudomonadati</taxon>
        <taxon>Pseudomonadota</taxon>
        <taxon>Alphaproteobacteria</taxon>
        <taxon>Hyphomicrobiales</taxon>
        <taxon>Methylobacteriaceae</taxon>
        <taxon>Methylobacterium</taxon>
    </lineage>
</organism>
<feature type="binding site" description="axial binding residue" evidence="9">
    <location>
        <position position="286"/>
    </location>
    <ligand>
        <name>heme c</name>
        <dbReference type="ChEBI" id="CHEBI:61717"/>
        <label>2</label>
    </ligand>
    <ligandPart>
        <name>Fe</name>
        <dbReference type="ChEBI" id="CHEBI:18248"/>
    </ligandPart>
</feature>
<dbReference type="AlphaFoldDB" id="A0A0J6T513"/>
<evidence type="ECO:0000259" key="11">
    <source>
        <dbReference type="PROSITE" id="PS51007"/>
    </source>
</evidence>
<dbReference type="EMBL" id="LABY01000040">
    <property type="protein sequence ID" value="KMO40907.1"/>
    <property type="molecule type" value="Genomic_DNA"/>
</dbReference>
<dbReference type="InterPro" id="IPR026259">
    <property type="entry name" value="MauG/Cytc_peroxidase"/>
</dbReference>
<evidence type="ECO:0000256" key="9">
    <source>
        <dbReference type="PIRSR" id="PIRSR000294-2"/>
    </source>
</evidence>
<feature type="domain" description="Cytochrome c" evidence="11">
    <location>
        <begin position="191"/>
        <end position="311"/>
    </location>
</feature>
<dbReference type="GO" id="GO:0009055">
    <property type="term" value="F:electron transfer activity"/>
    <property type="evidence" value="ECO:0007669"/>
    <property type="project" value="InterPro"/>
</dbReference>
<sequence>MLPAVILPATLLALACAPHLSWALSDAPPMVPAAPIATDPDKAALGERLFHDARLSADGRRACSTCHDLAQGGVNPSIPPSSAGPHRGFDTPSIFNAALNYRFGWLAEHRTLEAFNEEILGSPDIMAADWTAVLATLNADAWYSDRFRAIYGRGWGRSEVLQALAEFQRSLVTPNSRFDRFLEGQADALTAEEAQGYRLFQDLGCMSCHQGRNVGGSLVQKFGVFAGPRDTANRDLRGADIGRFAITGLERDRHVFRVPSLRNVAVTAPYLHDGRVARLDEVVDIMGRMQLGRDLSRHDIDAIVKFLRTLTGEYKGVPLDQLRPGAPR</sequence>
<keyword evidence="6" id="KW-0560">Oxidoreductase</keyword>
<dbReference type="GO" id="GO:0046872">
    <property type="term" value="F:metal ion binding"/>
    <property type="evidence" value="ECO:0007669"/>
    <property type="project" value="UniProtKB-KW"/>
</dbReference>
<evidence type="ECO:0000256" key="10">
    <source>
        <dbReference type="SAM" id="SignalP"/>
    </source>
</evidence>
<feature type="chain" id="PRO_5005281876" description="Cytochrome c domain-containing protein" evidence="10">
    <location>
        <begin position="24"/>
        <end position="328"/>
    </location>
</feature>
<keyword evidence="5" id="KW-0574">Periplasm</keyword>
<feature type="binding site" description="axial binding residue" evidence="9">
    <location>
        <position position="209"/>
    </location>
    <ligand>
        <name>heme c</name>
        <dbReference type="ChEBI" id="CHEBI:61717"/>
        <label>2</label>
    </ligand>
    <ligandPart>
        <name>Fe</name>
        <dbReference type="ChEBI" id="CHEBI:18248"/>
    </ligandPart>
</feature>
<dbReference type="SUPFAM" id="SSF46626">
    <property type="entry name" value="Cytochrome c"/>
    <property type="match status" value="2"/>
</dbReference>
<reference evidence="12 13" key="1">
    <citation type="submission" date="2015-03" db="EMBL/GenBank/DDBJ databases">
        <title>Genome sequencing of Methylobacterium variabile DSM 16961.</title>
        <authorList>
            <person name="Chaudhry V."/>
            <person name="Patil P.B."/>
        </authorList>
    </citation>
    <scope>NUCLEOTIDE SEQUENCE [LARGE SCALE GENOMIC DNA]</scope>
    <source>
        <strain evidence="12 13">DSM 16961</strain>
    </source>
</reference>
<dbReference type="PANTHER" id="PTHR30600">
    <property type="entry name" value="CYTOCHROME C PEROXIDASE-RELATED"/>
    <property type="match status" value="1"/>
</dbReference>
<comment type="cofactor">
    <cofactor evidence="8">
        <name>heme</name>
        <dbReference type="ChEBI" id="CHEBI:30413"/>
    </cofactor>
    <text evidence="8">Binds 2 heme groups.</text>
</comment>
<feature type="binding site" description="covalent" evidence="8">
    <location>
        <position position="208"/>
    </location>
    <ligand>
        <name>heme c</name>
        <dbReference type="ChEBI" id="CHEBI:61717"/>
        <label>2</label>
    </ligand>
</feature>
<evidence type="ECO:0000256" key="2">
    <source>
        <dbReference type="ARBA" id="ARBA00022617"/>
    </source>
</evidence>
<evidence type="ECO:0000256" key="3">
    <source>
        <dbReference type="ARBA" id="ARBA00022723"/>
    </source>
</evidence>
<evidence type="ECO:0000313" key="13">
    <source>
        <dbReference type="Proteomes" id="UP000035955"/>
    </source>
</evidence>
<feature type="binding site" description="covalent" evidence="8">
    <location>
        <position position="205"/>
    </location>
    <ligand>
        <name>heme c</name>
        <dbReference type="ChEBI" id="CHEBI:61717"/>
        <label>2</label>
    </ligand>
</feature>
<feature type="binding site" description="axial binding residue" evidence="9">
    <location>
        <position position="67"/>
    </location>
    <ligand>
        <name>heme c</name>
        <dbReference type="ChEBI" id="CHEBI:61717"/>
        <label>1</label>
    </ligand>
    <ligandPart>
        <name>Fe</name>
        <dbReference type="ChEBI" id="CHEBI:18248"/>
    </ligandPart>
</feature>
<keyword evidence="7 9" id="KW-0408">Iron</keyword>
<evidence type="ECO:0000256" key="7">
    <source>
        <dbReference type="ARBA" id="ARBA00023004"/>
    </source>
</evidence>
<dbReference type="PIRSF" id="PIRSF000294">
    <property type="entry name" value="Cytochrome-c_peroxidase"/>
    <property type="match status" value="1"/>
</dbReference>
<dbReference type="InterPro" id="IPR051395">
    <property type="entry name" value="Cytochrome_c_Peroxidase/MauG"/>
</dbReference>
<comment type="caution">
    <text evidence="12">The sequence shown here is derived from an EMBL/GenBank/DDBJ whole genome shotgun (WGS) entry which is preliminary data.</text>
</comment>
<feature type="binding site" description="covalent" evidence="8">
    <location>
        <position position="63"/>
    </location>
    <ligand>
        <name>heme c</name>
        <dbReference type="ChEBI" id="CHEBI:61717"/>
        <label>1</label>
    </ligand>
</feature>
<evidence type="ECO:0000313" key="12">
    <source>
        <dbReference type="EMBL" id="KMO40907.1"/>
    </source>
</evidence>
<evidence type="ECO:0000256" key="4">
    <source>
        <dbReference type="ARBA" id="ARBA00022729"/>
    </source>
</evidence>
<evidence type="ECO:0000256" key="5">
    <source>
        <dbReference type="ARBA" id="ARBA00022764"/>
    </source>
</evidence>
<accession>A0A0J6T513</accession>
<dbReference type="PANTHER" id="PTHR30600:SF7">
    <property type="entry name" value="CYTOCHROME C PEROXIDASE-RELATED"/>
    <property type="match status" value="1"/>
</dbReference>
<dbReference type="GO" id="GO:0020037">
    <property type="term" value="F:heme binding"/>
    <property type="evidence" value="ECO:0007669"/>
    <property type="project" value="InterPro"/>
</dbReference>
<gene>
    <name evidence="12" type="ORF">VQ02_06810</name>
</gene>
<keyword evidence="4 10" id="KW-0732">Signal</keyword>
<dbReference type="PATRIC" id="fig|298794.3.peg.5560"/>
<dbReference type="Proteomes" id="UP000035955">
    <property type="component" value="Unassembled WGS sequence"/>
</dbReference>
<evidence type="ECO:0000256" key="8">
    <source>
        <dbReference type="PIRSR" id="PIRSR000294-1"/>
    </source>
</evidence>
<dbReference type="Pfam" id="PF03150">
    <property type="entry name" value="CCP_MauG"/>
    <property type="match status" value="1"/>
</dbReference>
<dbReference type="InterPro" id="IPR004852">
    <property type="entry name" value="Di-haem_cyt_c_peroxidsae"/>
</dbReference>
<name>A0A0J6T513_9HYPH</name>
<keyword evidence="13" id="KW-1185">Reference proteome</keyword>
<evidence type="ECO:0000256" key="1">
    <source>
        <dbReference type="ARBA" id="ARBA00004418"/>
    </source>
</evidence>
<feature type="binding site" description="covalent" evidence="8">
    <location>
        <position position="66"/>
    </location>
    <ligand>
        <name>heme c</name>
        <dbReference type="ChEBI" id="CHEBI:61717"/>
        <label>1</label>
    </ligand>
</feature>
<dbReference type="PROSITE" id="PS51007">
    <property type="entry name" value="CYTC"/>
    <property type="match status" value="1"/>
</dbReference>
<dbReference type="Gene3D" id="1.10.760.10">
    <property type="entry name" value="Cytochrome c-like domain"/>
    <property type="match status" value="2"/>
</dbReference>